<comment type="caution">
    <text evidence="2">The sequence shown here is derived from an EMBL/GenBank/DDBJ whole genome shotgun (WGS) entry which is preliminary data.</text>
</comment>
<organism evidence="2 3">
    <name type="scientific">Geomesophilobacter sediminis</name>
    <dbReference type="NCBI Taxonomy" id="2798584"/>
    <lineage>
        <taxon>Bacteria</taxon>
        <taxon>Pseudomonadati</taxon>
        <taxon>Thermodesulfobacteriota</taxon>
        <taxon>Desulfuromonadia</taxon>
        <taxon>Geobacterales</taxon>
        <taxon>Geobacteraceae</taxon>
        <taxon>Geomesophilobacter</taxon>
    </lineage>
</organism>
<dbReference type="EMBL" id="JAEMHM010000008">
    <property type="protein sequence ID" value="MBJ6725145.1"/>
    <property type="molecule type" value="Genomic_DNA"/>
</dbReference>
<dbReference type="SUPFAM" id="SSF53448">
    <property type="entry name" value="Nucleotide-diphospho-sugar transferases"/>
    <property type="match status" value="1"/>
</dbReference>
<dbReference type="PANTHER" id="PTHR48090:SF7">
    <property type="entry name" value="RFBJ PROTEIN"/>
    <property type="match status" value="1"/>
</dbReference>
<accession>A0A8J7JLA8</accession>
<evidence type="ECO:0000259" key="1">
    <source>
        <dbReference type="Pfam" id="PF00535"/>
    </source>
</evidence>
<dbReference type="Gene3D" id="3.90.550.10">
    <property type="entry name" value="Spore Coat Polysaccharide Biosynthesis Protein SpsA, Chain A"/>
    <property type="match status" value="1"/>
</dbReference>
<dbReference type="Pfam" id="PF00535">
    <property type="entry name" value="Glycos_transf_2"/>
    <property type="match status" value="1"/>
</dbReference>
<name>A0A8J7JLA8_9BACT</name>
<dbReference type="CDD" id="cd04179">
    <property type="entry name" value="DPM_DPG-synthase_like"/>
    <property type="match status" value="1"/>
</dbReference>
<protein>
    <submittedName>
        <fullName evidence="2">Glycosyltransferase family 2 protein</fullName>
    </submittedName>
</protein>
<gene>
    <name evidence="2" type="ORF">JFN93_10535</name>
</gene>
<dbReference type="Proteomes" id="UP000636888">
    <property type="component" value="Unassembled WGS sequence"/>
</dbReference>
<dbReference type="PANTHER" id="PTHR48090">
    <property type="entry name" value="UNDECAPRENYL-PHOSPHATE 4-DEOXY-4-FORMAMIDO-L-ARABINOSE TRANSFERASE-RELATED"/>
    <property type="match status" value="1"/>
</dbReference>
<dbReference type="InterPro" id="IPR050256">
    <property type="entry name" value="Glycosyltransferase_2"/>
</dbReference>
<evidence type="ECO:0000313" key="3">
    <source>
        <dbReference type="Proteomes" id="UP000636888"/>
    </source>
</evidence>
<keyword evidence="3" id="KW-1185">Reference proteome</keyword>
<dbReference type="RefSeq" id="WP_199384042.1">
    <property type="nucleotide sequence ID" value="NZ_JAEMHM010000008.1"/>
</dbReference>
<dbReference type="InterPro" id="IPR001173">
    <property type="entry name" value="Glyco_trans_2-like"/>
</dbReference>
<sequence length="250" mass="26679">MSAAGTDIALVIPARNEELTLPGVLQGLPSVFSRVVVVDNGSTDGTAAVARTCGAEVVHEPAAGYGRACLAGLAALRSDPPDLVAFVDADGSDDLACLPLLIAPVVKGEQDLVLGARVPAVRQALSLQQRFGHLLATGLIRFIWKHRFADLGPMRVIRWTALERLSMADQNFGWTVEMQVRAVKRRLRIAEIPVPYYPRRAGKSKISRTVSGTVRAGTIILSVIARELLRDLREPAAVEPALAPGVAPAD</sequence>
<proteinExistence type="predicted"/>
<feature type="domain" description="Glycosyltransferase 2-like" evidence="1">
    <location>
        <begin position="10"/>
        <end position="121"/>
    </location>
</feature>
<dbReference type="AlphaFoldDB" id="A0A8J7JLA8"/>
<evidence type="ECO:0000313" key="2">
    <source>
        <dbReference type="EMBL" id="MBJ6725145.1"/>
    </source>
</evidence>
<reference evidence="2" key="1">
    <citation type="submission" date="2020-12" db="EMBL/GenBank/DDBJ databases">
        <title>Geomonas sp. Red875, isolated from river sediment.</title>
        <authorList>
            <person name="Xu Z."/>
            <person name="Zhang Z."/>
            <person name="Masuda Y."/>
            <person name="Itoh H."/>
            <person name="Senoo K."/>
        </authorList>
    </citation>
    <scope>NUCLEOTIDE SEQUENCE</scope>
    <source>
        <strain evidence="2">Red875</strain>
    </source>
</reference>
<dbReference type="InterPro" id="IPR029044">
    <property type="entry name" value="Nucleotide-diphossugar_trans"/>
</dbReference>